<dbReference type="InterPro" id="IPR008962">
    <property type="entry name" value="PapD-like_sf"/>
</dbReference>
<sequence length="243" mass="25346">MADHHVLSPGRARLGVVLAALLLGGTAQALEVSPLRVEMGPGQADAELWLYNDSAQPWAGQARLYAWEQSTHEERLQPTAALAVSPAVLQVPAHARQRLRVVRLGPAPVAEQGYRLVLRAGAESPPVQVSLPVFVAGAAASPAPAMAVRLLDAGEPAVLELYNGGARHARLADLAWVAANGQTRPILPGLAGYVLAGQTRRWVLPGTAEAYRGGRFSARIGDQAAQLLDALAPSIATGTPAGL</sequence>
<dbReference type="Pfam" id="PF00345">
    <property type="entry name" value="PapD_N"/>
    <property type="match status" value="1"/>
</dbReference>
<evidence type="ECO:0000313" key="2">
    <source>
        <dbReference type="EMBL" id="WNH49941.1"/>
    </source>
</evidence>
<evidence type="ECO:0000259" key="1">
    <source>
        <dbReference type="Pfam" id="PF00345"/>
    </source>
</evidence>
<dbReference type="InterPro" id="IPR013783">
    <property type="entry name" value="Ig-like_fold"/>
</dbReference>
<dbReference type="SUPFAM" id="SSF49354">
    <property type="entry name" value="PapD-like"/>
    <property type="match status" value="1"/>
</dbReference>
<name>A0ABY9YGK2_9GAMM</name>
<reference evidence="2 3" key="1">
    <citation type="submission" date="2022-12" db="EMBL/GenBank/DDBJ databases">
        <title>Two new species, Stenotrophomonas aracearum and Stenotrophomonas oahuensis, isolated from Anthurium (Araceae family) in Hawaii.</title>
        <authorList>
            <person name="Chunag S.C."/>
            <person name="Dobhal S."/>
            <person name="Alvarez A."/>
            <person name="Arif M."/>
        </authorList>
    </citation>
    <scope>NUCLEOTIDE SEQUENCE [LARGE SCALE GENOMIC DNA]</scope>
    <source>
        <strain evidence="2 3">A5588</strain>
    </source>
</reference>
<dbReference type="Proteomes" id="UP001305421">
    <property type="component" value="Chromosome"/>
</dbReference>
<dbReference type="RefSeq" id="WP_311184215.1">
    <property type="nucleotide sequence ID" value="NZ_CP115543.1"/>
</dbReference>
<dbReference type="EMBL" id="CP115543">
    <property type="protein sequence ID" value="WNH49941.1"/>
    <property type="molecule type" value="Genomic_DNA"/>
</dbReference>
<dbReference type="PANTHER" id="PTHR30251:SF4">
    <property type="entry name" value="SLR1668 PROTEIN"/>
    <property type="match status" value="1"/>
</dbReference>
<proteinExistence type="predicted"/>
<gene>
    <name evidence="2" type="ORF">PDM28_06435</name>
</gene>
<accession>A0ABY9YGK2</accession>
<dbReference type="Gene3D" id="2.60.40.10">
    <property type="entry name" value="Immunoglobulins"/>
    <property type="match status" value="1"/>
</dbReference>
<evidence type="ECO:0000313" key="3">
    <source>
        <dbReference type="Proteomes" id="UP001305421"/>
    </source>
</evidence>
<dbReference type="InterPro" id="IPR016147">
    <property type="entry name" value="Pili_assmbl_chaperone_N"/>
</dbReference>
<keyword evidence="3" id="KW-1185">Reference proteome</keyword>
<dbReference type="InterPro" id="IPR050643">
    <property type="entry name" value="Periplasmic_pilus_chap"/>
</dbReference>
<protein>
    <submittedName>
        <fullName evidence="2">Fimbria/pilus periplasmic chaperone</fullName>
    </submittedName>
</protein>
<organism evidence="2 3">
    <name type="scientific">Stenotrophomonas aracearum</name>
    <dbReference type="NCBI Taxonomy" id="3003272"/>
    <lineage>
        <taxon>Bacteria</taxon>
        <taxon>Pseudomonadati</taxon>
        <taxon>Pseudomonadota</taxon>
        <taxon>Gammaproteobacteria</taxon>
        <taxon>Lysobacterales</taxon>
        <taxon>Lysobacteraceae</taxon>
        <taxon>Stenotrophomonas</taxon>
    </lineage>
</organism>
<dbReference type="PANTHER" id="PTHR30251">
    <property type="entry name" value="PILUS ASSEMBLY CHAPERONE"/>
    <property type="match status" value="1"/>
</dbReference>
<feature type="domain" description="Pili assembly chaperone N-terminal" evidence="1">
    <location>
        <begin position="30"/>
        <end position="116"/>
    </location>
</feature>